<dbReference type="InterPro" id="IPR005119">
    <property type="entry name" value="LysR_subst-bd"/>
</dbReference>
<dbReference type="SUPFAM" id="SSF46785">
    <property type="entry name" value="Winged helix' DNA-binding domain"/>
    <property type="match status" value="1"/>
</dbReference>
<dbReference type="SUPFAM" id="SSF53850">
    <property type="entry name" value="Periplasmic binding protein-like II"/>
    <property type="match status" value="1"/>
</dbReference>
<evidence type="ECO:0000256" key="1">
    <source>
        <dbReference type="ARBA" id="ARBA00009437"/>
    </source>
</evidence>
<reference evidence="6 7" key="1">
    <citation type="journal article" date="2018" name="Nat. Biotechnol.">
        <title>A standardized bacterial taxonomy based on genome phylogeny substantially revises the tree of life.</title>
        <authorList>
            <person name="Parks D.H."/>
            <person name="Chuvochina M."/>
            <person name="Waite D.W."/>
            <person name="Rinke C."/>
            <person name="Skarshewski A."/>
            <person name="Chaumeil P.A."/>
            <person name="Hugenholtz P."/>
        </authorList>
    </citation>
    <scope>NUCLEOTIDE SEQUENCE [LARGE SCALE GENOMIC DNA]</scope>
    <source>
        <strain evidence="6">UBA10707</strain>
    </source>
</reference>
<dbReference type="InterPro" id="IPR036388">
    <property type="entry name" value="WH-like_DNA-bd_sf"/>
</dbReference>
<evidence type="ECO:0000313" key="6">
    <source>
        <dbReference type="EMBL" id="HBP31898.1"/>
    </source>
</evidence>
<dbReference type="InterPro" id="IPR036390">
    <property type="entry name" value="WH_DNA-bd_sf"/>
</dbReference>
<sequence>MELRQIRYFQCVARELSFTKAARILHIAQPPLSRQIKMLEEELGVAVFERLGRGIALTDAGRYFLDQTEKMTQRLQETVNATRRIGKNDRIWFGVGFVPSTLYGHMPALIRQLRQLNTLVEIGLVEMTTLQQFEALKSGRIDIGVGRILLKDDEIERLVLTDEPLVVALPITHRLADNASVRLADIVDEPLILYPAKPRPSYADHVLNLFRQKGYSPQVIQEVNELQTAIGLVTATIGIAIVPESVRRLHRDDVVYVNLDEPGFTSPIMLSWRKNDHSAFLKQTIGLFKRTAI</sequence>
<keyword evidence="2" id="KW-0805">Transcription regulation</keyword>
<dbReference type="CDD" id="cd08445">
    <property type="entry name" value="PBP2_BenM_CatM_CatR"/>
    <property type="match status" value="1"/>
</dbReference>
<comment type="caution">
    <text evidence="6">The sequence shown here is derived from an EMBL/GenBank/DDBJ whole genome shotgun (WGS) entry which is preliminary data.</text>
</comment>
<dbReference type="Gene3D" id="3.40.190.10">
    <property type="entry name" value="Periplasmic binding protein-like II"/>
    <property type="match status" value="2"/>
</dbReference>
<keyword evidence="3" id="KW-0238">DNA-binding</keyword>
<name>A0A356LME4_9BURK</name>
<proteinExistence type="inferred from homology"/>
<evidence type="ECO:0000256" key="3">
    <source>
        <dbReference type="ARBA" id="ARBA00023125"/>
    </source>
</evidence>
<evidence type="ECO:0000259" key="5">
    <source>
        <dbReference type="PROSITE" id="PS50931"/>
    </source>
</evidence>
<protein>
    <submittedName>
        <fullName evidence="6">LysR family transcriptional regulator</fullName>
    </submittedName>
</protein>
<evidence type="ECO:0000256" key="2">
    <source>
        <dbReference type="ARBA" id="ARBA00023015"/>
    </source>
</evidence>
<dbReference type="Gene3D" id="1.10.10.10">
    <property type="entry name" value="Winged helix-like DNA-binding domain superfamily/Winged helix DNA-binding domain"/>
    <property type="match status" value="1"/>
</dbReference>
<dbReference type="PROSITE" id="PS50931">
    <property type="entry name" value="HTH_LYSR"/>
    <property type="match status" value="1"/>
</dbReference>
<dbReference type="Pfam" id="PF03466">
    <property type="entry name" value="LysR_substrate"/>
    <property type="match status" value="1"/>
</dbReference>
<dbReference type="GO" id="GO:0032993">
    <property type="term" value="C:protein-DNA complex"/>
    <property type="evidence" value="ECO:0007669"/>
    <property type="project" value="TreeGrafter"/>
</dbReference>
<comment type="similarity">
    <text evidence="1">Belongs to the LysR transcriptional regulatory family.</text>
</comment>
<dbReference type="PANTHER" id="PTHR30346">
    <property type="entry name" value="TRANSCRIPTIONAL DUAL REGULATOR HCAR-RELATED"/>
    <property type="match status" value="1"/>
</dbReference>
<dbReference type="Pfam" id="PF00126">
    <property type="entry name" value="HTH_1"/>
    <property type="match status" value="1"/>
</dbReference>
<evidence type="ECO:0000256" key="4">
    <source>
        <dbReference type="ARBA" id="ARBA00023163"/>
    </source>
</evidence>
<evidence type="ECO:0000313" key="7">
    <source>
        <dbReference type="Proteomes" id="UP000264036"/>
    </source>
</evidence>
<dbReference type="GO" id="GO:0003700">
    <property type="term" value="F:DNA-binding transcription factor activity"/>
    <property type="evidence" value="ECO:0007669"/>
    <property type="project" value="InterPro"/>
</dbReference>
<gene>
    <name evidence="6" type="ORF">DD666_21120</name>
</gene>
<dbReference type="EMBL" id="DOEK01000046">
    <property type="protein sequence ID" value="HBP31898.1"/>
    <property type="molecule type" value="Genomic_DNA"/>
</dbReference>
<keyword evidence="4" id="KW-0804">Transcription</keyword>
<dbReference type="InterPro" id="IPR000847">
    <property type="entry name" value="LysR_HTH_N"/>
</dbReference>
<dbReference type="AlphaFoldDB" id="A0A356LME4"/>
<feature type="domain" description="HTH lysR-type" evidence="5">
    <location>
        <begin position="1"/>
        <end position="58"/>
    </location>
</feature>
<dbReference type="PRINTS" id="PR00039">
    <property type="entry name" value="HTHLYSR"/>
</dbReference>
<accession>A0A356LME4</accession>
<dbReference type="Proteomes" id="UP000264036">
    <property type="component" value="Unassembled WGS sequence"/>
</dbReference>
<dbReference type="GO" id="GO:0003677">
    <property type="term" value="F:DNA binding"/>
    <property type="evidence" value="ECO:0007669"/>
    <property type="project" value="UniProtKB-KW"/>
</dbReference>
<dbReference type="FunFam" id="1.10.10.10:FF:000001">
    <property type="entry name" value="LysR family transcriptional regulator"/>
    <property type="match status" value="1"/>
</dbReference>
<organism evidence="6 7">
    <name type="scientific">Advenella kashmirensis</name>
    <dbReference type="NCBI Taxonomy" id="310575"/>
    <lineage>
        <taxon>Bacteria</taxon>
        <taxon>Pseudomonadati</taxon>
        <taxon>Pseudomonadota</taxon>
        <taxon>Betaproteobacteria</taxon>
        <taxon>Burkholderiales</taxon>
        <taxon>Alcaligenaceae</taxon>
    </lineage>
</organism>
<dbReference type="PANTHER" id="PTHR30346:SF17">
    <property type="entry name" value="LYSR FAMILY TRANSCRIPTIONAL REGULATOR"/>
    <property type="match status" value="1"/>
</dbReference>